<keyword evidence="5" id="KW-1185">Reference proteome</keyword>
<dbReference type="EMBL" id="CP002590">
    <property type="protein sequence ID" value="AEA12320.1"/>
    <property type="molecule type" value="Genomic_DNA"/>
</dbReference>
<dbReference type="eggNOG" id="arCOG00777">
    <property type="taxonomic scope" value="Archaea"/>
</dbReference>
<protein>
    <submittedName>
        <fullName evidence="4">Thioesterase superfamily protein</fullName>
    </submittedName>
</protein>
<dbReference type="InterPro" id="IPR039298">
    <property type="entry name" value="ACOT13"/>
</dbReference>
<evidence type="ECO:0000313" key="4">
    <source>
        <dbReference type="EMBL" id="AEA12320.1"/>
    </source>
</evidence>
<organism evidence="4 5">
    <name type="scientific">Thermoproteus uzoniensis (strain 768-20)</name>
    <dbReference type="NCBI Taxonomy" id="999630"/>
    <lineage>
        <taxon>Archaea</taxon>
        <taxon>Thermoproteota</taxon>
        <taxon>Thermoprotei</taxon>
        <taxon>Thermoproteales</taxon>
        <taxon>Thermoproteaceae</taxon>
        <taxon>Thermoproteus</taxon>
    </lineage>
</organism>
<gene>
    <name evidence="4" type="ordered locus">TUZN_0834</name>
</gene>
<dbReference type="RefSeq" id="WP_013679656.1">
    <property type="nucleotide sequence ID" value="NC_015315.1"/>
</dbReference>
<dbReference type="GO" id="GO:0047617">
    <property type="term" value="F:fatty acyl-CoA hydrolase activity"/>
    <property type="evidence" value="ECO:0007669"/>
    <property type="project" value="InterPro"/>
</dbReference>
<dbReference type="InterPro" id="IPR003736">
    <property type="entry name" value="PAAI_dom"/>
</dbReference>
<dbReference type="STRING" id="999630.TUZN_0834"/>
<reference evidence="4 5" key="1">
    <citation type="journal article" date="2011" name="J. Bacteriol.">
        <title>Complete genome sequence of the thermoacidophilic crenarchaeon Thermoproteus uzoniensis 768-20.</title>
        <authorList>
            <person name="Mardanov A.V."/>
            <person name="Gumerov V.M."/>
            <person name="Beletsky A.V."/>
            <person name="Prokofeva M.I."/>
            <person name="Bonch-Osmolovskaya E.A."/>
            <person name="Ravin N.V."/>
            <person name="Skryabin K.G."/>
        </authorList>
    </citation>
    <scope>NUCLEOTIDE SEQUENCE [LARGE SCALE GENOMIC DNA]</scope>
    <source>
        <strain evidence="4 5">768-20</strain>
    </source>
</reference>
<sequence>MYPLDVERANSVIWETEPIMAFIGYRVVEISQGRACAEFGHGKNVQRIGGVLHGGVIAAVLDETLGMAVLTVNDGADQVTVELKVNFLEAGREGPYRVCGQVVRRGGRIVVAEGEVRDASGRLVAKALGTWYILRREVGAGR</sequence>
<dbReference type="PANTHER" id="PTHR21660:SF1">
    <property type="entry name" value="ACYL-COENZYME A THIOESTERASE 13"/>
    <property type="match status" value="1"/>
</dbReference>
<evidence type="ECO:0000256" key="1">
    <source>
        <dbReference type="ARBA" id="ARBA00008324"/>
    </source>
</evidence>
<reference key="2">
    <citation type="submission" date="2011-03" db="EMBL/GenBank/DDBJ databases">
        <title>Complete genome sequence of the thermoacidophilic crenarchaeon Thermoproteus uzoniensis 768-20.</title>
        <authorList>
            <person name="Mardanov A.V."/>
            <person name="Gumerov V.M."/>
            <person name="Beletsky A.V."/>
            <person name="Prokofeva M.I."/>
            <person name="Bonch-Osmolovskaya E.A."/>
            <person name="Ravin N.V."/>
            <person name="Skryabin K.G."/>
        </authorList>
    </citation>
    <scope>NUCLEOTIDE SEQUENCE</scope>
    <source>
        <strain>768-20</strain>
    </source>
</reference>
<proteinExistence type="inferred from homology"/>
<dbReference type="GeneID" id="10360369"/>
<dbReference type="Gene3D" id="3.10.129.10">
    <property type="entry name" value="Hotdog Thioesterase"/>
    <property type="match status" value="1"/>
</dbReference>
<dbReference type="HOGENOM" id="CLU_089876_3_3_2"/>
<dbReference type="SUPFAM" id="SSF54637">
    <property type="entry name" value="Thioesterase/thiol ester dehydrase-isomerase"/>
    <property type="match status" value="1"/>
</dbReference>
<accession>F2L5E9</accession>
<dbReference type="Pfam" id="PF03061">
    <property type="entry name" value="4HBT"/>
    <property type="match status" value="1"/>
</dbReference>
<evidence type="ECO:0000313" key="5">
    <source>
        <dbReference type="Proteomes" id="UP000008138"/>
    </source>
</evidence>
<keyword evidence="2" id="KW-0378">Hydrolase</keyword>
<comment type="similarity">
    <text evidence="1">Belongs to the thioesterase PaaI family.</text>
</comment>
<dbReference type="CDD" id="cd03443">
    <property type="entry name" value="PaaI_thioesterase"/>
    <property type="match status" value="1"/>
</dbReference>
<feature type="domain" description="Thioesterase" evidence="3">
    <location>
        <begin position="49"/>
        <end position="125"/>
    </location>
</feature>
<evidence type="ECO:0000259" key="3">
    <source>
        <dbReference type="Pfam" id="PF03061"/>
    </source>
</evidence>
<dbReference type="NCBIfam" id="TIGR00369">
    <property type="entry name" value="unchar_dom_1"/>
    <property type="match status" value="1"/>
</dbReference>
<dbReference type="InterPro" id="IPR029069">
    <property type="entry name" value="HotDog_dom_sf"/>
</dbReference>
<dbReference type="AlphaFoldDB" id="F2L5E9"/>
<name>F2L5E9_THEU7</name>
<dbReference type="OrthoDB" id="24516at2157"/>
<dbReference type="KEGG" id="tuz:TUZN_0834"/>
<evidence type="ECO:0000256" key="2">
    <source>
        <dbReference type="ARBA" id="ARBA00022801"/>
    </source>
</evidence>
<dbReference type="Proteomes" id="UP000008138">
    <property type="component" value="Chromosome"/>
</dbReference>
<dbReference type="InterPro" id="IPR006683">
    <property type="entry name" value="Thioestr_dom"/>
</dbReference>
<dbReference type="PANTHER" id="PTHR21660">
    <property type="entry name" value="THIOESTERASE SUPERFAMILY MEMBER-RELATED"/>
    <property type="match status" value="1"/>
</dbReference>